<reference evidence="1 2" key="1">
    <citation type="submission" date="2018-06" db="EMBL/GenBank/DDBJ databases">
        <title>A transcriptomic atlas of mushroom development highlights an independent origin of complex multicellularity.</title>
        <authorList>
            <consortium name="DOE Joint Genome Institute"/>
            <person name="Krizsan K."/>
            <person name="Almasi E."/>
            <person name="Merenyi Z."/>
            <person name="Sahu N."/>
            <person name="Viragh M."/>
            <person name="Koszo T."/>
            <person name="Mondo S."/>
            <person name="Kiss B."/>
            <person name="Balint B."/>
            <person name="Kues U."/>
            <person name="Barry K."/>
            <person name="Hegedus J.C."/>
            <person name="Henrissat B."/>
            <person name="Johnson J."/>
            <person name="Lipzen A."/>
            <person name="Ohm R."/>
            <person name="Nagy I."/>
            <person name="Pangilinan J."/>
            <person name="Yan J."/>
            <person name="Xiong Y."/>
            <person name="Grigoriev I.V."/>
            <person name="Hibbett D.S."/>
            <person name="Nagy L.G."/>
        </authorList>
    </citation>
    <scope>NUCLEOTIDE SEQUENCE [LARGE SCALE GENOMIC DNA]</scope>
    <source>
        <strain evidence="1 2">SZMC22713</strain>
    </source>
</reference>
<accession>A0A4Y7PFZ4</accession>
<dbReference type="EMBL" id="ML170765">
    <property type="protein sequence ID" value="TDL13280.1"/>
    <property type="molecule type" value="Genomic_DNA"/>
</dbReference>
<keyword evidence="2" id="KW-1185">Reference proteome</keyword>
<feature type="non-terminal residue" evidence="1">
    <location>
        <position position="1"/>
    </location>
</feature>
<name>A0A4Y7PFZ4_9AGAM</name>
<dbReference type="AlphaFoldDB" id="A0A4Y7PFZ4"/>
<dbReference type="Proteomes" id="UP000294933">
    <property type="component" value="Unassembled WGS sequence"/>
</dbReference>
<proteinExistence type="predicted"/>
<evidence type="ECO:0000313" key="1">
    <source>
        <dbReference type="EMBL" id="TDL13280.1"/>
    </source>
</evidence>
<dbReference type="VEuPathDB" id="FungiDB:BD410DRAFT_882761"/>
<protein>
    <submittedName>
        <fullName evidence="1">Uncharacterized protein</fullName>
    </submittedName>
</protein>
<organism evidence="1 2">
    <name type="scientific">Rickenella mellea</name>
    <dbReference type="NCBI Taxonomy" id="50990"/>
    <lineage>
        <taxon>Eukaryota</taxon>
        <taxon>Fungi</taxon>
        <taxon>Dikarya</taxon>
        <taxon>Basidiomycota</taxon>
        <taxon>Agaricomycotina</taxon>
        <taxon>Agaricomycetes</taxon>
        <taxon>Hymenochaetales</taxon>
        <taxon>Rickenellaceae</taxon>
        <taxon>Rickenella</taxon>
    </lineage>
</organism>
<gene>
    <name evidence="1" type="ORF">BD410DRAFT_882761</name>
</gene>
<evidence type="ECO:0000313" key="2">
    <source>
        <dbReference type="Proteomes" id="UP000294933"/>
    </source>
</evidence>
<sequence length="288" mass="32231">FTDEQLEKQEYEYFLQYTYIFLEVFHRLPSVPCVRPKSVLVWYQDYLDRKEVAAASQSHHRVRRVASPNHSSCSLNRTAAIHLVHRISLSTIFDCSVRTCQISNLQGGVGTLPNKVSYCPYHSTITTPLVHRNTSPAGTAFSNSSKSNKYGKRIHGARPTFEAWAMGGSRTTLVPAWESVQSFREAEACSASTVGLNTDEEIWYGVVQKTGQWDVLPLGTLSGIQFVQTIFLLFYRATPNTPVFGYPDVVQFGVRLINSQGSTSLASPPGIPWHQLVTSFGYIFAHTM</sequence>